<organism evidence="1 2">
    <name type="scientific">Carpediemonas membranifera</name>
    <dbReference type="NCBI Taxonomy" id="201153"/>
    <lineage>
        <taxon>Eukaryota</taxon>
        <taxon>Metamonada</taxon>
        <taxon>Carpediemonas-like organisms</taxon>
        <taxon>Carpediemonas</taxon>
    </lineage>
</organism>
<dbReference type="Proteomes" id="UP000717585">
    <property type="component" value="Unassembled WGS sequence"/>
</dbReference>
<evidence type="ECO:0000313" key="2">
    <source>
        <dbReference type="Proteomes" id="UP000717585"/>
    </source>
</evidence>
<sequence length="237" mass="25943">MHSNTTYLTTFASTNLGVRQGCTTAPFLFVQYLADVPWLRALSSLDRDYLDSLAPDYDDLVQLAQTGHQTCVVDTFETHNAKAYEKEITWLKAIGIRHSRFVHGPKTHLRVSNCKRVSNRADSKSLSCQAALTVEFTPSADAGAELGPYAANHQLIRTRAAQLSYDSIAQGNTVAMVTRGLSLAAPTCTNYPVRQEYQTPSSPSQANRHASALLPPTARNSISHLWGPLSIILGAKR</sequence>
<name>A0A8J6BCI1_9EUKA</name>
<proteinExistence type="predicted"/>
<accession>A0A8J6BCI1</accession>
<dbReference type="EMBL" id="JAHDYR010000002">
    <property type="protein sequence ID" value="KAG9397352.1"/>
    <property type="molecule type" value="Genomic_DNA"/>
</dbReference>
<keyword evidence="2" id="KW-1185">Reference proteome</keyword>
<dbReference type="AlphaFoldDB" id="A0A8J6BCI1"/>
<comment type="caution">
    <text evidence="1">The sequence shown here is derived from an EMBL/GenBank/DDBJ whole genome shotgun (WGS) entry which is preliminary data.</text>
</comment>
<evidence type="ECO:0000313" key="1">
    <source>
        <dbReference type="EMBL" id="KAG9397352.1"/>
    </source>
</evidence>
<protein>
    <submittedName>
        <fullName evidence="1">Uncharacterized protein</fullName>
    </submittedName>
</protein>
<reference evidence="1" key="1">
    <citation type="submission" date="2021-05" db="EMBL/GenBank/DDBJ databases">
        <title>A free-living protist that lacks canonical eukaryotic 1 DNA replication and segregation systems.</title>
        <authorList>
            <person name="Salas-Leiva D.E."/>
            <person name="Tromer E.C."/>
            <person name="Curtis B.A."/>
            <person name="Jerlstrom-Hultqvist J."/>
            <person name="Kolisko M."/>
            <person name="Yi Z."/>
            <person name="Salas-Leiva J.S."/>
            <person name="Gallot-Lavallee L."/>
            <person name="Kops G.J.P.L."/>
            <person name="Archibald J.M."/>
            <person name="Simpson A.G.B."/>
            <person name="Roger A.J."/>
        </authorList>
    </citation>
    <scope>NUCLEOTIDE SEQUENCE</scope>
    <source>
        <strain evidence="1">BICM</strain>
    </source>
</reference>
<gene>
    <name evidence="1" type="ORF">J8273_0836</name>
</gene>